<dbReference type="EMBL" id="JAGIOB010000001">
    <property type="protein sequence ID" value="MBP2416758.1"/>
    <property type="molecule type" value="Genomic_DNA"/>
</dbReference>
<evidence type="ECO:0008006" key="3">
    <source>
        <dbReference type="Google" id="ProtNLM"/>
    </source>
</evidence>
<protein>
    <recommendedName>
        <fullName evidence="3">MarR family transcriptional regulator</fullName>
    </recommendedName>
</protein>
<sequence length="112" mass="11961">MSVEAQPQPTPTTVAARRPLTLLREPHPALAAQEAFVVGAARVLRRAATSGERLTTALYLVLAEHAATPVADGPDGLHLRCTRCRHDDLDPAAQYPCPTARQAFWALDAALG</sequence>
<reference evidence="1 2" key="1">
    <citation type="submission" date="2021-03" db="EMBL/GenBank/DDBJ databases">
        <title>Sequencing the genomes of 1000 actinobacteria strains.</title>
        <authorList>
            <person name="Klenk H.-P."/>
        </authorList>
    </citation>
    <scope>NUCLEOTIDE SEQUENCE [LARGE SCALE GENOMIC DNA]</scope>
    <source>
        <strain evidence="1 2">DSM 12936</strain>
    </source>
</reference>
<organism evidence="1 2">
    <name type="scientific">Microlunatus capsulatus</name>
    <dbReference type="NCBI Taxonomy" id="99117"/>
    <lineage>
        <taxon>Bacteria</taxon>
        <taxon>Bacillati</taxon>
        <taxon>Actinomycetota</taxon>
        <taxon>Actinomycetes</taxon>
        <taxon>Propionibacteriales</taxon>
        <taxon>Propionibacteriaceae</taxon>
        <taxon>Microlunatus</taxon>
    </lineage>
</organism>
<accession>A0ABS4Z957</accession>
<name>A0ABS4Z957_9ACTN</name>
<proteinExistence type="predicted"/>
<evidence type="ECO:0000313" key="1">
    <source>
        <dbReference type="EMBL" id="MBP2416758.1"/>
    </source>
</evidence>
<keyword evidence="2" id="KW-1185">Reference proteome</keyword>
<evidence type="ECO:0000313" key="2">
    <source>
        <dbReference type="Proteomes" id="UP000758168"/>
    </source>
</evidence>
<comment type="caution">
    <text evidence="1">The sequence shown here is derived from an EMBL/GenBank/DDBJ whole genome shotgun (WGS) entry which is preliminary data.</text>
</comment>
<gene>
    <name evidence="1" type="ORF">JOF54_001680</name>
</gene>
<dbReference type="Proteomes" id="UP000758168">
    <property type="component" value="Unassembled WGS sequence"/>
</dbReference>
<dbReference type="RefSeq" id="WP_210054705.1">
    <property type="nucleotide sequence ID" value="NZ_BAAAMH010000025.1"/>
</dbReference>